<dbReference type="HAMAP" id="MF_00161">
    <property type="entry name" value="LspA"/>
    <property type="match status" value="1"/>
</dbReference>
<evidence type="ECO:0000256" key="8">
    <source>
        <dbReference type="ARBA" id="ARBA00023136"/>
    </source>
</evidence>
<dbReference type="NCBIfam" id="NF011369">
    <property type="entry name" value="PRK14788.1"/>
    <property type="match status" value="1"/>
</dbReference>
<dbReference type="Pfam" id="PF01252">
    <property type="entry name" value="Peptidase_A8"/>
    <property type="match status" value="1"/>
</dbReference>
<feature type="transmembrane region" description="Helical" evidence="9">
    <location>
        <begin position="175"/>
        <end position="200"/>
    </location>
</feature>
<dbReference type="GO" id="GO:0004190">
    <property type="term" value="F:aspartic-type endopeptidase activity"/>
    <property type="evidence" value="ECO:0007669"/>
    <property type="project" value="UniProtKB-UniRule"/>
</dbReference>
<dbReference type="Proteomes" id="UP000482295">
    <property type="component" value="Unassembled WGS sequence"/>
</dbReference>
<comment type="catalytic activity">
    <reaction evidence="9">
        <text>Release of signal peptides from bacterial membrane prolipoproteins. Hydrolyzes -Xaa-Yaa-Zaa-|-(S,diacylglyceryl)Cys-, in which Xaa is hydrophobic (preferably Leu), and Yaa (Ala or Ser) and Zaa (Gly or Ala) have small, neutral side chains.</text>
        <dbReference type="EC" id="3.4.23.36"/>
    </reaction>
</comment>
<dbReference type="PANTHER" id="PTHR33695">
    <property type="entry name" value="LIPOPROTEIN SIGNAL PEPTIDASE"/>
    <property type="match status" value="1"/>
</dbReference>
<evidence type="ECO:0000256" key="3">
    <source>
        <dbReference type="ARBA" id="ARBA00022670"/>
    </source>
</evidence>
<dbReference type="GO" id="GO:0006508">
    <property type="term" value="P:proteolysis"/>
    <property type="evidence" value="ECO:0007669"/>
    <property type="project" value="UniProtKB-KW"/>
</dbReference>
<evidence type="ECO:0000256" key="7">
    <source>
        <dbReference type="ARBA" id="ARBA00022989"/>
    </source>
</evidence>
<keyword evidence="3 9" id="KW-0645">Protease</keyword>
<keyword evidence="5 9" id="KW-0064">Aspartyl protease</keyword>
<evidence type="ECO:0000256" key="4">
    <source>
        <dbReference type="ARBA" id="ARBA00022692"/>
    </source>
</evidence>
<keyword evidence="12" id="KW-1185">Reference proteome</keyword>
<comment type="pathway">
    <text evidence="9">Protein modification; lipoprotein biosynthesis (signal peptide cleavage).</text>
</comment>
<protein>
    <recommendedName>
        <fullName evidence="9">Lipoprotein signal peptidase</fullName>
        <ecNumber evidence="9">3.4.23.36</ecNumber>
    </recommendedName>
    <alternativeName>
        <fullName evidence="9">Prolipoprotein signal peptidase</fullName>
    </alternativeName>
    <alternativeName>
        <fullName evidence="9">Signal peptidase II</fullName>
        <shortName evidence="9">SPase II</shortName>
    </alternativeName>
</protein>
<evidence type="ECO:0000313" key="11">
    <source>
        <dbReference type="EMBL" id="MUL28792.1"/>
    </source>
</evidence>
<feature type="transmembrane region" description="Helical" evidence="9">
    <location>
        <begin position="65"/>
        <end position="82"/>
    </location>
</feature>
<keyword evidence="6 9" id="KW-0378">Hydrolase</keyword>
<evidence type="ECO:0000256" key="10">
    <source>
        <dbReference type="RuleBase" id="RU004181"/>
    </source>
</evidence>
<organism evidence="11 12">
    <name type="scientific">Prevotella vespertina</name>
    <dbReference type="NCBI Taxonomy" id="2608404"/>
    <lineage>
        <taxon>Bacteria</taxon>
        <taxon>Pseudomonadati</taxon>
        <taxon>Bacteroidota</taxon>
        <taxon>Bacteroidia</taxon>
        <taxon>Bacteroidales</taxon>
        <taxon>Prevotellaceae</taxon>
        <taxon>Prevotella</taxon>
    </lineage>
</organism>
<dbReference type="AlphaFoldDB" id="A0A7C9LCV2"/>
<dbReference type="InterPro" id="IPR001872">
    <property type="entry name" value="Peptidase_A8"/>
</dbReference>
<keyword evidence="4 9" id="KW-0812">Transmembrane</keyword>
<dbReference type="GO" id="GO:0005886">
    <property type="term" value="C:plasma membrane"/>
    <property type="evidence" value="ECO:0007669"/>
    <property type="project" value="UniProtKB-SubCell"/>
</dbReference>
<sequence>MNSNKKKGLTAASLIVLLLIIDQAIKLAVKLNMTLGESIHIFDWFQIEFVENNGMAWGMELGSKLFLSLFRIFAVVGLIWYVRGRIKKGARMAYIVVLSMICAGAAGNIFDSLIYGQIFTASTPYYIEGAIPSTLTTWGEGYAPMLMGKVVDMFYFPLFTGTFPDWMPLCGGQSFVFFSPVFNFADACISVGVITILLFFRKDFNGWIPEKR</sequence>
<name>A0A7C9LCV2_9BACT</name>
<evidence type="ECO:0000256" key="5">
    <source>
        <dbReference type="ARBA" id="ARBA00022750"/>
    </source>
</evidence>
<feature type="transmembrane region" description="Helical" evidence="9">
    <location>
        <begin position="94"/>
        <end position="115"/>
    </location>
</feature>
<dbReference type="RefSeq" id="WP_155716625.1">
    <property type="nucleotide sequence ID" value="NZ_VVIQ01000014.1"/>
</dbReference>
<keyword evidence="7 9" id="KW-1133">Transmembrane helix</keyword>
<keyword evidence="2 9" id="KW-1003">Cell membrane</keyword>
<evidence type="ECO:0000256" key="2">
    <source>
        <dbReference type="ARBA" id="ARBA00022475"/>
    </source>
</evidence>
<comment type="subcellular location">
    <subcellularLocation>
        <location evidence="9">Cell membrane</location>
        <topology evidence="9">Multi-pass membrane protein</topology>
    </subcellularLocation>
</comment>
<dbReference type="PANTHER" id="PTHR33695:SF1">
    <property type="entry name" value="LIPOPROTEIN SIGNAL PEPTIDASE"/>
    <property type="match status" value="1"/>
</dbReference>
<accession>A0A7C9LCV2</accession>
<comment type="similarity">
    <text evidence="1 9 10">Belongs to the peptidase A8 family.</text>
</comment>
<feature type="active site" evidence="9">
    <location>
        <position position="186"/>
    </location>
</feature>
<comment type="caution">
    <text evidence="11">The sequence shown here is derived from an EMBL/GenBank/DDBJ whole genome shotgun (WGS) entry which is preliminary data.</text>
</comment>
<evidence type="ECO:0000256" key="1">
    <source>
        <dbReference type="ARBA" id="ARBA00006139"/>
    </source>
</evidence>
<dbReference type="EMBL" id="VVIQ01000014">
    <property type="protein sequence ID" value="MUL28792.1"/>
    <property type="molecule type" value="Genomic_DNA"/>
</dbReference>
<proteinExistence type="inferred from homology"/>
<keyword evidence="8 9" id="KW-0472">Membrane</keyword>
<evidence type="ECO:0000313" key="12">
    <source>
        <dbReference type="Proteomes" id="UP000482295"/>
    </source>
</evidence>
<evidence type="ECO:0000256" key="9">
    <source>
        <dbReference type="HAMAP-Rule" id="MF_00161"/>
    </source>
</evidence>
<dbReference type="UniPathway" id="UPA00665"/>
<reference evidence="11 12" key="1">
    <citation type="submission" date="2019-09" db="EMBL/GenBank/DDBJ databases">
        <title>Prevotella A2879 sp. nov., isolated from an abscess of a patient.</title>
        <authorList>
            <person name="Buhl M."/>
            <person name="Oberhettinger P."/>
        </authorList>
    </citation>
    <scope>NUCLEOTIDE SEQUENCE [LARGE SCALE GENOMIC DNA]</scope>
    <source>
        <strain evidence="11 12">A2879</strain>
    </source>
</reference>
<evidence type="ECO:0000256" key="6">
    <source>
        <dbReference type="ARBA" id="ARBA00022801"/>
    </source>
</evidence>
<feature type="active site" evidence="9">
    <location>
        <position position="152"/>
    </location>
</feature>
<comment type="function">
    <text evidence="9">This protein specifically catalyzes the removal of signal peptides from prolipoproteins.</text>
</comment>
<keyword evidence="11" id="KW-0449">Lipoprotein</keyword>
<gene>
    <name evidence="9" type="primary">lspA</name>
    <name evidence="11" type="ORF">F0475_10900</name>
</gene>
<dbReference type="PRINTS" id="PR00781">
    <property type="entry name" value="LIPOSIGPTASE"/>
</dbReference>
<comment type="caution">
    <text evidence="9">Lacks conserved residue(s) required for the propagation of feature annotation.</text>
</comment>
<dbReference type="EC" id="3.4.23.36" evidence="9"/>